<proteinExistence type="predicted"/>
<gene>
    <name evidence="2" type="ORF">B0H66DRAFT_533722</name>
</gene>
<feature type="compositionally biased region" description="Basic and acidic residues" evidence="1">
    <location>
        <begin position="238"/>
        <end position="249"/>
    </location>
</feature>
<dbReference type="Proteomes" id="UP001283341">
    <property type="component" value="Unassembled WGS sequence"/>
</dbReference>
<sequence length="249" mass="27198">MFIEGPQRGYQVRLDTLTGGALPYESHYEVVLAHIAGEITTAENLAHATAKSAYIGASLVYARTQALAHLGMPPDPPGHAEIVTFASDGSTLTFFAHYAAAESLSSGKKLEYRQCLVPPGTIRVTDTYDMYNECVKMLRNAQDYAHEQSTALRDEMARRWGDIVRKVKLYHARLGDSLAGNVPVMDLQLLEAGVLSDGEILPGDETWGADPLLPPPRNRSLERKGKVGTAELSAQDTQVEKVVPKDTFT</sequence>
<keyword evidence="3" id="KW-1185">Reference proteome</keyword>
<organism evidence="2 3">
    <name type="scientific">Apodospora peruviana</name>
    <dbReference type="NCBI Taxonomy" id="516989"/>
    <lineage>
        <taxon>Eukaryota</taxon>
        <taxon>Fungi</taxon>
        <taxon>Dikarya</taxon>
        <taxon>Ascomycota</taxon>
        <taxon>Pezizomycotina</taxon>
        <taxon>Sordariomycetes</taxon>
        <taxon>Sordariomycetidae</taxon>
        <taxon>Sordariales</taxon>
        <taxon>Lasiosphaeriaceae</taxon>
        <taxon>Apodospora</taxon>
    </lineage>
</organism>
<dbReference type="AlphaFoldDB" id="A0AAE0M503"/>
<dbReference type="EMBL" id="JAUEDM010000004">
    <property type="protein sequence ID" value="KAK3319220.1"/>
    <property type="molecule type" value="Genomic_DNA"/>
</dbReference>
<comment type="caution">
    <text evidence="2">The sequence shown here is derived from an EMBL/GenBank/DDBJ whole genome shotgun (WGS) entry which is preliminary data.</text>
</comment>
<evidence type="ECO:0000256" key="1">
    <source>
        <dbReference type="SAM" id="MobiDB-lite"/>
    </source>
</evidence>
<protein>
    <submittedName>
        <fullName evidence="2">Uncharacterized protein</fullName>
    </submittedName>
</protein>
<feature type="region of interest" description="Disordered" evidence="1">
    <location>
        <begin position="205"/>
        <end position="249"/>
    </location>
</feature>
<reference evidence="2" key="1">
    <citation type="journal article" date="2023" name="Mol. Phylogenet. Evol.">
        <title>Genome-scale phylogeny and comparative genomics of the fungal order Sordariales.</title>
        <authorList>
            <person name="Hensen N."/>
            <person name="Bonometti L."/>
            <person name="Westerberg I."/>
            <person name="Brannstrom I.O."/>
            <person name="Guillou S."/>
            <person name="Cros-Aarteil S."/>
            <person name="Calhoun S."/>
            <person name="Haridas S."/>
            <person name="Kuo A."/>
            <person name="Mondo S."/>
            <person name="Pangilinan J."/>
            <person name="Riley R."/>
            <person name="LaButti K."/>
            <person name="Andreopoulos B."/>
            <person name="Lipzen A."/>
            <person name="Chen C."/>
            <person name="Yan M."/>
            <person name="Daum C."/>
            <person name="Ng V."/>
            <person name="Clum A."/>
            <person name="Steindorff A."/>
            <person name="Ohm R.A."/>
            <person name="Martin F."/>
            <person name="Silar P."/>
            <person name="Natvig D.O."/>
            <person name="Lalanne C."/>
            <person name="Gautier V."/>
            <person name="Ament-Velasquez S.L."/>
            <person name="Kruys A."/>
            <person name="Hutchinson M.I."/>
            <person name="Powell A.J."/>
            <person name="Barry K."/>
            <person name="Miller A.N."/>
            <person name="Grigoriev I.V."/>
            <person name="Debuchy R."/>
            <person name="Gladieux P."/>
            <person name="Hiltunen Thoren M."/>
            <person name="Johannesson H."/>
        </authorList>
    </citation>
    <scope>NUCLEOTIDE SEQUENCE</scope>
    <source>
        <strain evidence="2">CBS 118394</strain>
    </source>
</reference>
<reference evidence="2" key="2">
    <citation type="submission" date="2023-06" db="EMBL/GenBank/DDBJ databases">
        <authorList>
            <consortium name="Lawrence Berkeley National Laboratory"/>
            <person name="Haridas S."/>
            <person name="Hensen N."/>
            <person name="Bonometti L."/>
            <person name="Westerberg I."/>
            <person name="Brannstrom I.O."/>
            <person name="Guillou S."/>
            <person name="Cros-Aarteil S."/>
            <person name="Calhoun S."/>
            <person name="Kuo A."/>
            <person name="Mondo S."/>
            <person name="Pangilinan J."/>
            <person name="Riley R."/>
            <person name="Labutti K."/>
            <person name="Andreopoulos B."/>
            <person name="Lipzen A."/>
            <person name="Chen C."/>
            <person name="Yanf M."/>
            <person name="Daum C."/>
            <person name="Ng V."/>
            <person name="Clum A."/>
            <person name="Steindorff A."/>
            <person name="Ohm R."/>
            <person name="Martin F."/>
            <person name="Silar P."/>
            <person name="Natvig D."/>
            <person name="Lalanne C."/>
            <person name="Gautier V."/>
            <person name="Ament-Velasquez S.L."/>
            <person name="Kruys A."/>
            <person name="Hutchinson M.I."/>
            <person name="Powell A.J."/>
            <person name="Barry K."/>
            <person name="Miller A.N."/>
            <person name="Grigoriev I.V."/>
            <person name="Debuchy R."/>
            <person name="Gladieux P."/>
            <person name="Thoren M.H."/>
            <person name="Johannesson H."/>
        </authorList>
    </citation>
    <scope>NUCLEOTIDE SEQUENCE</scope>
    <source>
        <strain evidence="2">CBS 118394</strain>
    </source>
</reference>
<evidence type="ECO:0000313" key="3">
    <source>
        <dbReference type="Proteomes" id="UP001283341"/>
    </source>
</evidence>
<evidence type="ECO:0000313" key="2">
    <source>
        <dbReference type="EMBL" id="KAK3319220.1"/>
    </source>
</evidence>
<accession>A0AAE0M503</accession>
<name>A0AAE0M503_9PEZI</name>